<evidence type="ECO:0000259" key="4">
    <source>
        <dbReference type="PROSITE" id="PS50837"/>
    </source>
</evidence>
<sequence>MRLQLPWKRRKVAEVIDGSPGVDEAGNEGKASRGTTFNTLVAPSEIDTLRSDTQLSTRTTTTRPKERWGLFVLEPQDDNDPDAIDIVALHGLNGHWEKTWQSDKSTSKGGGAMWLRDFLPQQIPHARIMSFGYDSVLLFSKSTSDVGTFAEQLLESLLSRRMNVPETRPIIFICHSLGGIVVKKAIIRAHERDRYHDLLQSVHGIMFFGTPHRGSSLANWSTVLGNVANFASLGSKTNWKLSQHLQTESGQLQEISKSFVDRAKTLQIISFYETDKMDFLNQRVVDEDSAVLGFPDEVSIGITGNHRTMCRFDSINEQRYRCVWTNIQNLAGSASNPKQVTIGVLDRASSGSGGKIPLRGLSQRSSTRKLKESRSTDVRQQWKLDYLGEDFGRANRDDVAESINQTEIKRQQKLEAARQKEERKAQMNFLRLLHNSNYEAHKDRYPPAVPGTCQWLIRHEKYRNWRQKQASDLLWLSADAGCGKSVLISYLIDHFKSSENKIQVPEIVCYFFFKEDNNEQEDATHAISAILHQLYTAQPWLLRHVTNQFLDQGKDILRSFNSLWKLLDVSTTEPSSRDVILVFDGLDECEPSTRQQLLQSLTRFYSAREGSSLTDPPFVKTIIASRPGNDIKHAFDVLPTIRLRGEDEPEAISEDVELVIEHHIENATRRGIPREVLADVRAGLIKGADRTFLWTTLVIGLLETKKGASIRELMGILDARGDIFQIYERLLDHSSDASQAWKLLQIVVGAIRPMTLSELSVAMAVSTNQTTFEDLKLDVVHNFEERAKELCGHFIRIVRDTVYLVHQTAREFLLVQTDGAHPAKTPRSIPRPPEGKWHKSIVLKHAHHEVLDICLHYLSLLNVKSSRRLSIAENLFSDQFTGRFLEYAGRYWTVHYHCVAPDLKPAQLDMCARLCNSNTQGFGEWFNRASELAQNPGHSLREGVTQRDIAHLFGLEEVVQLLDRMLKPEDVQDPALKQAVASPVKRENGSIAIPNSPRLLAVEEVVHPHTISPGHLLESPLSEAVDTGFHLVGANHRRLSDWGDHSTRRHS</sequence>
<name>A0ABR4E4S9_9PEZI</name>
<evidence type="ECO:0000313" key="5">
    <source>
        <dbReference type="EMBL" id="KAL2277418.1"/>
    </source>
</evidence>
<dbReference type="InterPro" id="IPR054471">
    <property type="entry name" value="GPIID_WHD"/>
</dbReference>
<dbReference type="EMBL" id="JBAWTH010000100">
    <property type="protein sequence ID" value="KAL2277418.1"/>
    <property type="molecule type" value="Genomic_DNA"/>
</dbReference>
<dbReference type="Gene3D" id="3.40.50.300">
    <property type="entry name" value="P-loop containing nucleotide triphosphate hydrolases"/>
    <property type="match status" value="1"/>
</dbReference>
<comment type="caution">
    <text evidence="5">The sequence shown here is derived from an EMBL/GenBank/DDBJ whole genome shotgun (WGS) entry which is preliminary data.</text>
</comment>
<dbReference type="InterPro" id="IPR007111">
    <property type="entry name" value="NACHT_NTPase"/>
</dbReference>
<comment type="similarity">
    <text evidence="1">Belongs to the putative lipase ROG1 family.</text>
</comment>
<keyword evidence="6" id="KW-1185">Reference proteome</keyword>
<gene>
    <name evidence="5" type="ORF">FJTKL_00005</name>
</gene>
<dbReference type="PANTHER" id="PTHR10039">
    <property type="entry name" value="AMELOGENIN"/>
    <property type="match status" value="1"/>
</dbReference>
<evidence type="ECO:0000256" key="2">
    <source>
        <dbReference type="ARBA" id="ARBA00022737"/>
    </source>
</evidence>
<dbReference type="Pfam" id="PF22939">
    <property type="entry name" value="WHD_GPIID"/>
    <property type="match status" value="1"/>
</dbReference>
<keyword evidence="2" id="KW-0677">Repeat</keyword>
<evidence type="ECO:0000256" key="3">
    <source>
        <dbReference type="SAM" id="MobiDB-lite"/>
    </source>
</evidence>
<dbReference type="SUPFAM" id="SSF53474">
    <property type="entry name" value="alpha/beta-Hydrolases"/>
    <property type="match status" value="1"/>
</dbReference>
<protein>
    <recommendedName>
        <fullName evidence="4">NACHT domain-containing protein</fullName>
    </recommendedName>
</protein>
<dbReference type="Gene3D" id="3.40.50.1820">
    <property type="entry name" value="alpha/beta hydrolase"/>
    <property type="match status" value="1"/>
</dbReference>
<evidence type="ECO:0000256" key="1">
    <source>
        <dbReference type="ARBA" id="ARBA00007920"/>
    </source>
</evidence>
<dbReference type="Proteomes" id="UP001600888">
    <property type="component" value="Unassembled WGS sequence"/>
</dbReference>
<feature type="region of interest" description="Disordered" evidence="3">
    <location>
        <begin position="353"/>
        <end position="374"/>
    </location>
</feature>
<evidence type="ECO:0000313" key="6">
    <source>
        <dbReference type="Proteomes" id="UP001600888"/>
    </source>
</evidence>
<reference evidence="5 6" key="1">
    <citation type="submission" date="2024-03" db="EMBL/GenBank/DDBJ databases">
        <title>A high-quality draft genome sequence of Diaporthe vaccinii, a causative agent of upright dieback and viscid rot disease in cranberry plants.</title>
        <authorList>
            <person name="Sarrasin M."/>
            <person name="Lang B.F."/>
            <person name="Burger G."/>
        </authorList>
    </citation>
    <scope>NUCLEOTIDE SEQUENCE [LARGE SCALE GENOMIC DNA]</scope>
    <source>
        <strain evidence="5 6">IS7</strain>
    </source>
</reference>
<dbReference type="InterPro" id="IPR027417">
    <property type="entry name" value="P-loop_NTPase"/>
</dbReference>
<accession>A0ABR4E4S9</accession>
<feature type="domain" description="NACHT" evidence="4">
    <location>
        <begin position="472"/>
        <end position="628"/>
    </location>
</feature>
<dbReference type="InterPro" id="IPR056884">
    <property type="entry name" value="NPHP3-like_N"/>
</dbReference>
<dbReference type="InterPro" id="IPR007751">
    <property type="entry name" value="DUF676_lipase-like"/>
</dbReference>
<dbReference type="Pfam" id="PF05057">
    <property type="entry name" value="DUF676"/>
    <property type="match status" value="1"/>
</dbReference>
<proteinExistence type="inferred from homology"/>
<dbReference type="Pfam" id="PF24883">
    <property type="entry name" value="NPHP3_N"/>
    <property type="match status" value="1"/>
</dbReference>
<dbReference type="PANTHER" id="PTHR10039:SF14">
    <property type="entry name" value="NACHT DOMAIN-CONTAINING PROTEIN"/>
    <property type="match status" value="1"/>
</dbReference>
<dbReference type="SUPFAM" id="SSF52540">
    <property type="entry name" value="P-loop containing nucleoside triphosphate hydrolases"/>
    <property type="match status" value="1"/>
</dbReference>
<organism evidence="5 6">
    <name type="scientific">Diaporthe vaccinii</name>
    <dbReference type="NCBI Taxonomy" id="105482"/>
    <lineage>
        <taxon>Eukaryota</taxon>
        <taxon>Fungi</taxon>
        <taxon>Dikarya</taxon>
        <taxon>Ascomycota</taxon>
        <taxon>Pezizomycotina</taxon>
        <taxon>Sordariomycetes</taxon>
        <taxon>Sordariomycetidae</taxon>
        <taxon>Diaporthales</taxon>
        <taxon>Diaporthaceae</taxon>
        <taxon>Diaporthe</taxon>
        <taxon>Diaporthe eres species complex</taxon>
    </lineage>
</organism>
<dbReference type="InterPro" id="IPR029058">
    <property type="entry name" value="AB_hydrolase_fold"/>
</dbReference>
<dbReference type="PROSITE" id="PS50837">
    <property type="entry name" value="NACHT"/>
    <property type="match status" value="1"/>
</dbReference>